<evidence type="ECO:0000313" key="2">
    <source>
        <dbReference type="EMBL" id="BAQ58006.1"/>
    </source>
</evidence>
<organism evidence="2 3">
    <name type="scientific">Lactobacillus acetotolerans</name>
    <dbReference type="NCBI Taxonomy" id="1600"/>
    <lineage>
        <taxon>Bacteria</taxon>
        <taxon>Bacillati</taxon>
        <taxon>Bacillota</taxon>
        <taxon>Bacilli</taxon>
        <taxon>Lactobacillales</taxon>
        <taxon>Lactobacillaceae</taxon>
        <taxon>Lactobacillus</taxon>
    </lineage>
</organism>
<dbReference type="RefSeq" id="WP_057864800.1">
    <property type="nucleotide sequence ID" value="NZ_AP014808.1"/>
</dbReference>
<dbReference type="KEGG" id="lae:LBAT_1617"/>
<accession>A0A0D6A5F2</accession>
<evidence type="ECO:0000256" key="1">
    <source>
        <dbReference type="SAM" id="Phobius"/>
    </source>
</evidence>
<dbReference type="OrthoDB" id="2319448at2"/>
<protein>
    <submittedName>
        <fullName evidence="2">Uncharacterized protein</fullName>
    </submittedName>
</protein>
<reference evidence="2 3" key="1">
    <citation type="submission" date="2015-03" db="EMBL/GenBank/DDBJ databases">
        <title>Complete genome sequence of Lactobacillus acetotolerans NBRC 13120.</title>
        <authorList>
            <person name="Toh H."/>
            <person name="Morita H."/>
            <person name="Fujita N."/>
        </authorList>
    </citation>
    <scope>NUCLEOTIDE SEQUENCE [LARGE SCALE GENOMIC DNA]</scope>
    <source>
        <strain evidence="2 3">NBRC 13120</strain>
    </source>
</reference>
<evidence type="ECO:0000313" key="3">
    <source>
        <dbReference type="Proteomes" id="UP000035709"/>
    </source>
</evidence>
<dbReference type="EMBL" id="AP014808">
    <property type="protein sequence ID" value="BAQ58006.1"/>
    <property type="molecule type" value="Genomic_DNA"/>
</dbReference>
<sequence length="69" mass="7796">MTFNKNFYKSYGFWLVVVILMVNLAAAFIVTPPMYSIGWWLVIVIGVAAVIAIVYLGMRAVDEANHKKM</sequence>
<keyword evidence="1" id="KW-0812">Transmembrane</keyword>
<dbReference type="PATRIC" id="fig|1600.4.peg.1654"/>
<name>A0A0D6A5F2_9LACO</name>
<keyword evidence="3" id="KW-1185">Reference proteome</keyword>
<feature type="transmembrane region" description="Helical" evidence="1">
    <location>
        <begin position="12"/>
        <end position="31"/>
    </location>
</feature>
<keyword evidence="1" id="KW-0472">Membrane</keyword>
<keyword evidence="1" id="KW-1133">Transmembrane helix</keyword>
<dbReference type="AlphaFoldDB" id="A0A0D6A5F2"/>
<gene>
    <name evidence="2" type="ORF">LBAT_1617</name>
</gene>
<proteinExistence type="predicted"/>
<dbReference type="Proteomes" id="UP000035709">
    <property type="component" value="Chromosome"/>
</dbReference>
<feature type="transmembrane region" description="Helical" evidence="1">
    <location>
        <begin position="37"/>
        <end position="58"/>
    </location>
</feature>